<protein>
    <submittedName>
        <fullName evidence="2">AMP-binding enzyme domain protein</fullName>
    </submittedName>
</protein>
<gene>
    <name evidence="2" type="ORF">STRIC_2398</name>
</gene>
<dbReference type="InterPro" id="IPR052091">
    <property type="entry name" value="Beta-ala_Activ/Resist"/>
</dbReference>
<evidence type="ECO:0000259" key="1">
    <source>
        <dbReference type="Pfam" id="PF00501"/>
    </source>
</evidence>
<dbReference type="InterPro" id="IPR042099">
    <property type="entry name" value="ANL_N_sf"/>
</dbReference>
<dbReference type="Proteomes" id="UP000003330">
    <property type="component" value="Unassembled WGS sequence"/>
</dbReference>
<dbReference type="GO" id="GO:0043041">
    <property type="term" value="P:amino acid activation for nonribosomal peptide biosynthetic process"/>
    <property type="evidence" value="ECO:0007669"/>
    <property type="project" value="TreeGrafter"/>
</dbReference>
<dbReference type="Pfam" id="PF00501">
    <property type="entry name" value="AMP-binding"/>
    <property type="match status" value="1"/>
</dbReference>
<dbReference type="AlphaFoldDB" id="G5K1Z0"/>
<evidence type="ECO:0000313" key="2">
    <source>
        <dbReference type="EMBL" id="EHI70174.1"/>
    </source>
</evidence>
<comment type="caution">
    <text evidence="2">The sequence shown here is derived from an EMBL/GenBank/DDBJ whole genome shotgun (WGS) entry which is preliminary data.</text>
</comment>
<keyword evidence="3" id="KW-1185">Reference proteome</keyword>
<feature type="domain" description="AMP-dependent synthetase/ligase" evidence="1">
    <location>
        <begin position="106"/>
        <end position="279"/>
    </location>
</feature>
<dbReference type="PANTHER" id="PTHR44394:SF1">
    <property type="entry name" value="BETA-ALANINE-ACTIVATING ENZYME"/>
    <property type="match status" value="1"/>
</dbReference>
<name>G5K1Z0_9STRE</name>
<evidence type="ECO:0000313" key="3">
    <source>
        <dbReference type="Proteomes" id="UP000003330"/>
    </source>
</evidence>
<dbReference type="OrthoDB" id="9765680at2"/>
<dbReference type="InterPro" id="IPR045851">
    <property type="entry name" value="AMP-bd_C_sf"/>
</dbReference>
<dbReference type="Gene3D" id="3.30.300.30">
    <property type="match status" value="1"/>
</dbReference>
<organism evidence="2 3">
    <name type="scientific">Streptococcus ictaluri 707-05</name>
    <dbReference type="NCBI Taxonomy" id="764299"/>
    <lineage>
        <taxon>Bacteria</taxon>
        <taxon>Bacillati</taxon>
        <taxon>Bacillota</taxon>
        <taxon>Bacilli</taxon>
        <taxon>Lactobacillales</taxon>
        <taxon>Streptococcaceae</taxon>
        <taxon>Streptococcus</taxon>
    </lineage>
</organism>
<proteinExistence type="predicted"/>
<reference evidence="2 3" key="1">
    <citation type="journal article" date="2014" name="Int. J. Syst. Evol. Microbiol.">
        <title>Phylogenomics and the dynamic genome evolution of the genus Streptococcus.</title>
        <authorList>
            <consortium name="The Broad Institute Genome Sequencing Platform"/>
            <person name="Richards V.P."/>
            <person name="Palmer S.R."/>
            <person name="Pavinski Bitar P.D."/>
            <person name="Qin X."/>
            <person name="Weinstock G.M."/>
            <person name="Highlander S.K."/>
            <person name="Town C.D."/>
            <person name="Burne R.A."/>
            <person name="Stanhope M.J."/>
        </authorList>
    </citation>
    <scope>NUCLEOTIDE SEQUENCE [LARGE SCALE GENOMIC DNA]</scope>
    <source>
        <strain evidence="2 3">707-05</strain>
    </source>
</reference>
<dbReference type="eggNOG" id="COG0318">
    <property type="taxonomic scope" value="Bacteria"/>
</dbReference>
<dbReference type="EMBL" id="AEUX02000005">
    <property type="protein sequence ID" value="EHI70174.1"/>
    <property type="molecule type" value="Genomic_DNA"/>
</dbReference>
<dbReference type="InterPro" id="IPR000873">
    <property type="entry name" value="AMP-dep_synth/lig_dom"/>
</dbReference>
<dbReference type="SUPFAM" id="SSF56801">
    <property type="entry name" value="Acetyl-CoA synthetase-like"/>
    <property type="match status" value="1"/>
</dbReference>
<dbReference type="STRING" id="764299.STRIC_2398"/>
<dbReference type="Gene3D" id="3.40.50.12780">
    <property type="entry name" value="N-terminal domain of ligase-like"/>
    <property type="match status" value="1"/>
</dbReference>
<dbReference type="RefSeq" id="WP_008088401.1">
    <property type="nucleotide sequence ID" value="NZ_AEUX02000005.1"/>
</dbReference>
<accession>G5K1Z0</accession>
<dbReference type="PANTHER" id="PTHR44394">
    <property type="entry name" value="BETA-ALANINE-ACTIVATING ENZYME"/>
    <property type="match status" value="1"/>
</dbReference>
<sequence>MPIIAKLAYWARQQPDQVAISYGQTSLTYKELFEQLSSGSDQEITNQIQPIHDSCPLRQLLSFLACLKQGTKPLILHPSIPRTSYTNILPTKLSEIPEKADFGVLSSGTEGVAKVFWRAWSSWSQAFCEVERVFKLSRDSRLFCYGSLSFTGNLNLALTQLWLGGTLILCQQPSFLAWTQIWQERKVTHLYLLPSFLKRLLPYVTKISMTGRYLITSSQHMPQEILKTYYHKCLSLSIFIFYGASELSYVTWCDGKEVLATKGLVGQPFSDVNLTLRDGKIYVDSPYMVEGLSLPYSVGDFGEWTEKDLILKGRDQDWVNQYGLKSYLPSLVEKVSQLPQIVDLAAMVVGKDSVEEHLVLCLVLRKNVSLASVKELLKTILSPAERPRRYLLLERLPLNDSGKVDYKYLTQLL</sequence>